<dbReference type="EMBL" id="VYYT01000762">
    <property type="protein sequence ID" value="KAK2729819.1"/>
    <property type="molecule type" value="Genomic_DNA"/>
</dbReference>
<evidence type="ECO:0000313" key="2">
    <source>
        <dbReference type="EMBL" id="KAK2729819.1"/>
    </source>
</evidence>
<organism evidence="2 3">
    <name type="scientific">Colletotrichum kahawae</name>
    <name type="common">Coffee berry disease fungus</name>
    <dbReference type="NCBI Taxonomy" id="34407"/>
    <lineage>
        <taxon>Eukaryota</taxon>
        <taxon>Fungi</taxon>
        <taxon>Dikarya</taxon>
        <taxon>Ascomycota</taxon>
        <taxon>Pezizomycotina</taxon>
        <taxon>Sordariomycetes</taxon>
        <taxon>Hypocreomycetidae</taxon>
        <taxon>Glomerellales</taxon>
        <taxon>Glomerellaceae</taxon>
        <taxon>Colletotrichum</taxon>
        <taxon>Colletotrichum gloeosporioides species complex</taxon>
    </lineage>
</organism>
<proteinExistence type="predicted"/>
<evidence type="ECO:0000313" key="3">
    <source>
        <dbReference type="Proteomes" id="UP001281614"/>
    </source>
</evidence>
<sequence>MLKHLKLRVTAGIYQKMPMRIQKDVVRSLESICFTSTDDKLRAAAAFSIAVAHVNGVGVRFDIKMAQDFLIRAARWGHEQAQSMLINIFDHQGPPDATISLSVWVDWLKRSAELGSGTALRKLEAASASSWSPAKEASRMRHLESEGFDILQSQQAVNDVQCAGRMSTSQSLVLAIINERDNLVDELIQDNPQMLNEPVSKAGESPLLISCRLARVDIVKLLVNKQADASIGDTSGI</sequence>
<dbReference type="InterPro" id="IPR011990">
    <property type="entry name" value="TPR-like_helical_dom_sf"/>
</dbReference>
<dbReference type="AlphaFoldDB" id="A0AAD9XX24"/>
<feature type="non-terminal residue" evidence="2">
    <location>
        <position position="237"/>
    </location>
</feature>
<comment type="caution">
    <text evidence="2">The sequence shown here is derived from an EMBL/GenBank/DDBJ whole genome shotgun (WGS) entry which is preliminary data.</text>
</comment>
<keyword evidence="1" id="KW-0040">ANK repeat</keyword>
<dbReference type="Gene3D" id="1.25.40.10">
    <property type="entry name" value="Tetratricopeptide repeat domain"/>
    <property type="match status" value="1"/>
</dbReference>
<dbReference type="InterPro" id="IPR002110">
    <property type="entry name" value="Ankyrin_rpt"/>
</dbReference>
<dbReference type="Gene3D" id="1.25.40.20">
    <property type="entry name" value="Ankyrin repeat-containing domain"/>
    <property type="match status" value="1"/>
</dbReference>
<evidence type="ECO:0000256" key="1">
    <source>
        <dbReference type="PROSITE-ProRule" id="PRU00023"/>
    </source>
</evidence>
<dbReference type="Pfam" id="PF13606">
    <property type="entry name" value="Ank_3"/>
    <property type="match status" value="1"/>
</dbReference>
<dbReference type="Proteomes" id="UP001281614">
    <property type="component" value="Unassembled WGS sequence"/>
</dbReference>
<reference evidence="2" key="1">
    <citation type="submission" date="2023-02" db="EMBL/GenBank/DDBJ databases">
        <title>Colletotrichum kahawae CIFC_Que2 genome sequencing and assembly.</title>
        <authorList>
            <person name="Baroncelli R."/>
        </authorList>
    </citation>
    <scope>NUCLEOTIDE SEQUENCE</scope>
    <source>
        <strain evidence="2">CIFC_Que2</strain>
    </source>
</reference>
<protein>
    <recommendedName>
        <fullName evidence="4">Ankyrin repeat protein</fullName>
    </recommendedName>
</protein>
<dbReference type="PROSITE" id="PS50088">
    <property type="entry name" value="ANK_REPEAT"/>
    <property type="match status" value="1"/>
</dbReference>
<dbReference type="SUPFAM" id="SSF48403">
    <property type="entry name" value="Ankyrin repeat"/>
    <property type="match status" value="1"/>
</dbReference>
<keyword evidence="3" id="KW-1185">Reference proteome</keyword>
<name>A0AAD9XX24_COLKA</name>
<evidence type="ECO:0008006" key="4">
    <source>
        <dbReference type="Google" id="ProtNLM"/>
    </source>
</evidence>
<feature type="repeat" description="ANK" evidence="1">
    <location>
        <begin position="202"/>
        <end position="234"/>
    </location>
</feature>
<gene>
    <name evidence="2" type="ORF">CKAH01_19149</name>
</gene>
<dbReference type="InterPro" id="IPR036770">
    <property type="entry name" value="Ankyrin_rpt-contain_sf"/>
</dbReference>
<accession>A0AAD9XX24</accession>